<gene>
    <name evidence="7" type="ORF">WA026_005424</name>
</gene>
<protein>
    <recommendedName>
        <fullName evidence="6">SCP domain-containing protein</fullName>
    </recommendedName>
</protein>
<evidence type="ECO:0000313" key="7">
    <source>
        <dbReference type="EMBL" id="KAK9874590.1"/>
    </source>
</evidence>
<keyword evidence="5" id="KW-0732">Signal</keyword>
<evidence type="ECO:0000256" key="3">
    <source>
        <dbReference type="SAM" id="MobiDB-lite"/>
    </source>
</evidence>
<dbReference type="Gene3D" id="3.40.33.10">
    <property type="entry name" value="CAP"/>
    <property type="match status" value="1"/>
</dbReference>
<dbReference type="CDD" id="cd05380">
    <property type="entry name" value="CAP_euk"/>
    <property type="match status" value="1"/>
</dbReference>
<proteinExistence type="predicted"/>
<feature type="compositionally biased region" description="Polar residues" evidence="3">
    <location>
        <begin position="362"/>
        <end position="381"/>
    </location>
</feature>
<dbReference type="Pfam" id="PF00188">
    <property type="entry name" value="CAP"/>
    <property type="match status" value="1"/>
</dbReference>
<dbReference type="InterPro" id="IPR014044">
    <property type="entry name" value="CAP_dom"/>
</dbReference>
<feature type="domain" description="SCP" evidence="6">
    <location>
        <begin position="59"/>
        <end position="211"/>
    </location>
</feature>
<dbReference type="GO" id="GO:0005576">
    <property type="term" value="C:extracellular region"/>
    <property type="evidence" value="ECO:0007669"/>
    <property type="project" value="UniProtKB-SubCell"/>
</dbReference>
<keyword evidence="2" id="KW-0964">Secreted</keyword>
<evidence type="ECO:0000256" key="1">
    <source>
        <dbReference type="ARBA" id="ARBA00004613"/>
    </source>
</evidence>
<dbReference type="SMART" id="SM00198">
    <property type="entry name" value="SCP"/>
    <property type="match status" value="1"/>
</dbReference>
<dbReference type="AlphaFoldDB" id="A0AAW1U133"/>
<keyword evidence="4" id="KW-0812">Transmembrane</keyword>
<evidence type="ECO:0000256" key="4">
    <source>
        <dbReference type="SAM" id="Phobius"/>
    </source>
</evidence>
<dbReference type="SUPFAM" id="SSF55797">
    <property type="entry name" value="PR-1-like"/>
    <property type="match status" value="1"/>
</dbReference>
<feature type="region of interest" description="Disordered" evidence="3">
    <location>
        <begin position="362"/>
        <end position="382"/>
    </location>
</feature>
<feature type="chain" id="PRO_5043396623" description="SCP domain-containing protein" evidence="5">
    <location>
        <begin position="22"/>
        <end position="540"/>
    </location>
</feature>
<keyword evidence="4" id="KW-1133">Transmembrane helix</keyword>
<dbReference type="Proteomes" id="UP001431783">
    <property type="component" value="Unassembled WGS sequence"/>
</dbReference>
<feature type="signal peptide" evidence="5">
    <location>
        <begin position="1"/>
        <end position="21"/>
    </location>
</feature>
<keyword evidence="8" id="KW-1185">Reference proteome</keyword>
<reference evidence="7 8" key="1">
    <citation type="submission" date="2023-03" db="EMBL/GenBank/DDBJ databases">
        <title>Genome insight into feeding habits of ladybird beetles.</title>
        <authorList>
            <person name="Li H.-S."/>
            <person name="Huang Y.-H."/>
            <person name="Pang H."/>
        </authorList>
    </citation>
    <scope>NUCLEOTIDE SEQUENCE [LARGE SCALE GENOMIC DNA]</scope>
    <source>
        <strain evidence="7">SYSU_2023b</strain>
        <tissue evidence="7">Whole body</tissue>
    </source>
</reference>
<evidence type="ECO:0000256" key="5">
    <source>
        <dbReference type="SAM" id="SignalP"/>
    </source>
</evidence>
<evidence type="ECO:0000256" key="2">
    <source>
        <dbReference type="ARBA" id="ARBA00022525"/>
    </source>
</evidence>
<dbReference type="EMBL" id="JARQZJ010000032">
    <property type="protein sequence ID" value="KAK9874590.1"/>
    <property type="molecule type" value="Genomic_DNA"/>
</dbReference>
<evidence type="ECO:0000259" key="6">
    <source>
        <dbReference type="SMART" id="SM00198"/>
    </source>
</evidence>
<evidence type="ECO:0000313" key="8">
    <source>
        <dbReference type="Proteomes" id="UP001431783"/>
    </source>
</evidence>
<name>A0AAW1U133_9CUCU</name>
<comment type="caution">
    <text evidence="7">The sequence shown here is derived from an EMBL/GenBank/DDBJ whole genome shotgun (WGS) entry which is preliminary data.</text>
</comment>
<organism evidence="7 8">
    <name type="scientific">Henosepilachna vigintioctopunctata</name>
    <dbReference type="NCBI Taxonomy" id="420089"/>
    <lineage>
        <taxon>Eukaryota</taxon>
        <taxon>Metazoa</taxon>
        <taxon>Ecdysozoa</taxon>
        <taxon>Arthropoda</taxon>
        <taxon>Hexapoda</taxon>
        <taxon>Insecta</taxon>
        <taxon>Pterygota</taxon>
        <taxon>Neoptera</taxon>
        <taxon>Endopterygota</taxon>
        <taxon>Coleoptera</taxon>
        <taxon>Polyphaga</taxon>
        <taxon>Cucujiformia</taxon>
        <taxon>Coccinelloidea</taxon>
        <taxon>Coccinellidae</taxon>
        <taxon>Epilachninae</taxon>
        <taxon>Epilachnini</taxon>
        <taxon>Henosepilachna</taxon>
    </lineage>
</organism>
<accession>A0AAW1U133</accession>
<keyword evidence="4" id="KW-0472">Membrane</keyword>
<dbReference type="InterPro" id="IPR035940">
    <property type="entry name" value="CAP_sf"/>
</dbReference>
<comment type="subcellular location">
    <subcellularLocation>
        <location evidence="1">Secreted</location>
    </subcellularLocation>
</comment>
<sequence>MNLDFNVLLYMLFLIASVSRSQLYFESQYTPRCKMNNECGDDCNCGNVKGCSVLPMNETSRTTMLFYHNQIRFLQTNNTPKPAGLAELEYDQELEDISECWATRCSSEYSSCFYTAKFRDTSQSVVQIILDVGQTPTLILWMQMNKIWQIQAKSIQVETVSSLPEGKQLKIIHNFAQIVSDRLYSVGCAWSLMERLLTFACTYGPRGPRTGEAIYKIGEPCSKCPKHFKCNNTEPFPRLCKKLNEISMTSISPLSSKKPSYSTIPHYKNNDKKFDQVPSEWRFQHSLPMPAPSVAACGSGCNIDHFSELTSASTTPTQNVQTESQLVLKIIQEYIKQLPLMRPQLPSQVMTQSTEMFTDATSVSPQLPSSSEYHPGTNSEASVPHYKVDINVNISFPREILTLRDIFQVTEPFKPVSVSVTTTLDPDDSEGYEEITTLSTINQRSTHAHRHEVRVFRVNTTTDTVINEFPTESNIHDTLRIWRKNGVGASNSSRVKKPTSSKDGNGASLFLFLGVSVLFLILGAFLVVLLMYILRMEATL</sequence>
<feature type="transmembrane region" description="Helical" evidence="4">
    <location>
        <begin position="509"/>
        <end position="534"/>
    </location>
</feature>